<feature type="coiled-coil region" evidence="1">
    <location>
        <begin position="443"/>
        <end position="512"/>
    </location>
</feature>
<dbReference type="Proteomes" id="UP000013165">
    <property type="component" value="Unassembled WGS sequence"/>
</dbReference>
<dbReference type="RefSeq" id="WP_004582426.1">
    <property type="nucleotide sequence ID" value="NZ_AP028878.1"/>
</dbReference>
<protein>
    <submittedName>
        <fullName evidence="2">DUF1631 family protein</fullName>
    </submittedName>
</protein>
<dbReference type="HOGENOM" id="CLU_449638_0_0_6"/>
<dbReference type="EMBL" id="APLQ01000014">
    <property type="protein sequence ID" value="ENO14205.1"/>
    <property type="molecule type" value="Genomic_DNA"/>
</dbReference>
<accession>N6VVK5</accession>
<comment type="caution">
    <text evidence="2">The sequence shown here is derived from an EMBL/GenBank/DDBJ whole genome shotgun (WGS) entry which is preliminary data.</text>
</comment>
<dbReference type="PATRIC" id="fig|626887.3.peg.4495"/>
<reference evidence="2 3" key="1">
    <citation type="journal article" date="2013" name="Genome Announc.">
        <title>Genome Sequence of the Polycyclic Aromatic Hydrocarbon-Degrading Bacterium Strain Marinobacter nanhaiticus D15-8WT.</title>
        <authorList>
            <person name="Cui Z."/>
            <person name="Gao W."/>
            <person name="Li Q."/>
            <person name="Xu G."/>
            <person name="Zheng L."/>
        </authorList>
    </citation>
    <scope>NUCLEOTIDE SEQUENCE [LARGE SCALE GENOMIC DNA]</scope>
    <source>
        <strain evidence="2 3">D15-8W</strain>
    </source>
</reference>
<evidence type="ECO:0000313" key="3">
    <source>
        <dbReference type="Proteomes" id="UP000013165"/>
    </source>
</evidence>
<evidence type="ECO:0000256" key="1">
    <source>
        <dbReference type="SAM" id="Coils"/>
    </source>
</evidence>
<dbReference type="eggNOG" id="COG3170">
    <property type="taxonomic scope" value="Bacteria"/>
</dbReference>
<dbReference type="Pfam" id="PF07793">
    <property type="entry name" value="DUF1631"/>
    <property type="match status" value="2"/>
</dbReference>
<organism evidence="2 3">
    <name type="scientific">Marinobacter nanhaiticus D15-8W</name>
    <dbReference type="NCBI Taxonomy" id="626887"/>
    <lineage>
        <taxon>Bacteria</taxon>
        <taxon>Pseudomonadati</taxon>
        <taxon>Pseudomonadota</taxon>
        <taxon>Gammaproteobacteria</taxon>
        <taxon>Pseudomonadales</taxon>
        <taxon>Marinobacteraceae</taxon>
        <taxon>Marinobacter</taxon>
    </lineage>
</organism>
<dbReference type="STRING" id="626887.J057_22465"/>
<sequence>MVQKRAQIAGGAPSSPDVIQAILKGIRVPELPYPVTRPSEDAVPDWVPLLHAYWQDQRDERVVDMLDTGAMTWSVRQVNAAYLADRIMDVFLQKSGLHATLVQRTARLRFLLAWQIHEQGSDAVGDASPVHNWLDSLHTLRGWSDSGGRAARQLLNWLDTLVQVVDQCFAERTLEPFERFAKDWQKDQAQKEGRIDRLRQRLLETEKGAARQRSAEKIARALVGRALGNRQLPPAVTHFIDNYWLALLRQVIWAKGMASDNARHAAKLLEWMIWVSDPRLSDQDRDKLYQVGEQLGDKIGEVWSRVNKDPLPENALQGIELTMVARLRGTPVELEPVAGYTYETRWLNPPKVNEGDVEVYRGRWFVEGEGAQEQRLYFFAFLTDSLEVLWTNGEGVKLGLMDWTEFQDALARGRIRSLPDINHFADVVSETVKAMEQVLRSQLVKRRAAREKAEAQAAKVRAEREVAEQRRQEEEARLQAEEAEARAAEAAAARAREEAEQVRLEKERLTAARAQVDSLKLGGWIAVASEVLTEDEPSEPRKLKLAVRLNATGKLVFVDRLGLNRTEMTVDGLVDALVKGQARVMSSEAEFEDTLSRVVGRIRVGRS</sequence>
<gene>
    <name evidence="2" type="ORF">J057_22465</name>
</gene>
<dbReference type="OrthoDB" id="6344120at2"/>
<keyword evidence="3" id="KW-1185">Reference proteome</keyword>
<dbReference type="AlphaFoldDB" id="N6VVK5"/>
<dbReference type="InterPro" id="IPR012434">
    <property type="entry name" value="DUF1631"/>
</dbReference>
<name>N6VVK5_9GAMM</name>
<proteinExistence type="predicted"/>
<keyword evidence="1" id="KW-0175">Coiled coil</keyword>
<evidence type="ECO:0000313" key="2">
    <source>
        <dbReference type="EMBL" id="ENO14205.1"/>
    </source>
</evidence>